<sequence length="33" mass="3261">MLGVEPAGAAAMMAALAAAPVTLDVYRSSTAPR</sequence>
<dbReference type="EMBL" id="CP005386">
    <property type="protein sequence ID" value="AGL27038.1"/>
    <property type="molecule type" value="Genomic_DNA"/>
</dbReference>
<proteinExistence type="predicted"/>
<dbReference type="KEGG" id="mtuc:J113_10895"/>
<dbReference type="AlphaFoldDB" id="R4MDE2"/>
<protein>
    <submittedName>
        <fullName evidence="1">Uncharacterized protein</fullName>
    </submittedName>
</protein>
<name>R4MDE2_MYCTX</name>
<organism evidence="1 2">
    <name type="scientific">Mycobacterium tuberculosis CAS/NITR204</name>
    <dbReference type="NCBI Taxonomy" id="1310114"/>
    <lineage>
        <taxon>Bacteria</taxon>
        <taxon>Bacillati</taxon>
        <taxon>Actinomycetota</taxon>
        <taxon>Actinomycetes</taxon>
        <taxon>Mycobacteriales</taxon>
        <taxon>Mycobacteriaceae</taxon>
        <taxon>Mycobacterium</taxon>
        <taxon>Mycobacterium tuberculosis complex</taxon>
    </lineage>
</organism>
<gene>
    <name evidence="1" type="ORF">J113_10895</name>
</gene>
<evidence type="ECO:0000313" key="2">
    <source>
        <dbReference type="Proteomes" id="UP000013548"/>
    </source>
</evidence>
<dbReference type="BioCyc" id="MTUB1310114:G13A2-1602-MONOMER"/>
<dbReference type="HOGENOM" id="CLU_3382825_0_0_11"/>
<reference evidence="1 2" key="1">
    <citation type="journal article" date="2013" name="Genome Announc.">
        <title>Whole-Genome Sequences of Four Clinical Isolates of Mycobacterium tuberculosis from Tamil Nadu, South India.</title>
        <authorList>
            <person name="Narayanan S."/>
            <person name="Deshpande U."/>
        </authorList>
    </citation>
    <scope>NUCLEOTIDE SEQUENCE [LARGE SCALE GENOMIC DNA]</scope>
    <source>
        <strain evidence="1 2">CAS/NITR204</strain>
    </source>
</reference>
<accession>R4MDE2</accession>
<evidence type="ECO:0000313" key="1">
    <source>
        <dbReference type="EMBL" id="AGL27038.1"/>
    </source>
</evidence>
<dbReference type="Proteomes" id="UP000013548">
    <property type="component" value="Chromosome"/>
</dbReference>